<keyword evidence="7" id="KW-0210">Decarboxylase</keyword>
<comment type="caution">
    <text evidence="16">The sequence shown here is derived from an EMBL/GenBank/DDBJ whole genome shotgun (WGS) entry which is preliminary data.</text>
</comment>
<evidence type="ECO:0000256" key="6">
    <source>
        <dbReference type="ARBA" id="ARBA00022723"/>
    </source>
</evidence>
<feature type="binding site" evidence="11">
    <location>
        <position position="441"/>
    </location>
    <ligand>
        <name>Mg(2+)</name>
        <dbReference type="ChEBI" id="CHEBI:18420"/>
    </ligand>
</feature>
<dbReference type="InterPro" id="IPR012001">
    <property type="entry name" value="Thiamin_PyroP_enz_TPP-bd_dom"/>
</dbReference>
<proteinExistence type="inferred from homology"/>
<comment type="catalytic activity">
    <reaction evidence="1">
        <text>a 2-oxocarboxylate + H(+) = an aldehyde + CO2</text>
        <dbReference type="Rhea" id="RHEA:11628"/>
        <dbReference type="ChEBI" id="CHEBI:15378"/>
        <dbReference type="ChEBI" id="CHEBI:16526"/>
        <dbReference type="ChEBI" id="CHEBI:17478"/>
        <dbReference type="ChEBI" id="CHEBI:35179"/>
        <dbReference type="EC" id="4.1.1.1"/>
    </reaction>
</comment>
<evidence type="ECO:0000259" key="13">
    <source>
        <dbReference type="Pfam" id="PF00205"/>
    </source>
</evidence>
<dbReference type="InterPro" id="IPR029035">
    <property type="entry name" value="DHS-like_NAD/FAD-binding_dom"/>
</dbReference>
<dbReference type="GO" id="GO:0000949">
    <property type="term" value="P:aromatic amino acid family catabolic process to alcohol via Ehrlich pathway"/>
    <property type="evidence" value="ECO:0007669"/>
    <property type="project" value="TreeGrafter"/>
</dbReference>
<evidence type="ECO:0000256" key="8">
    <source>
        <dbReference type="ARBA" id="ARBA00022842"/>
    </source>
</evidence>
<keyword evidence="16" id="KW-0670">Pyruvate</keyword>
<evidence type="ECO:0000256" key="3">
    <source>
        <dbReference type="ARBA" id="ARBA00007812"/>
    </source>
</evidence>
<keyword evidence="9 12" id="KW-0786">Thiamine pyrophosphate</keyword>
<dbReference type="InterPro" id="IPR012110">
    <property type="entry name" value="PDC/IPDC-like"/>
</dbReference>
<keyword evidence="17" id="KW-1185">Reference proteome</keyword>
<dbReference type="Pfam" id="PF00205">
    <property type="entry name" value="TPP_enzyme_M"/>
    <property type="match status" value="1"/>
</dbReference>
<evidence type="ECO:0000256" key="11">
    <source>
        <dbReference type="PIRSR" id="PIRSR036565-2"/>
    </source>
</evidence>
<feature type="binding site" evidence="11">
    <location>
        <position position="470"/>
    </location>
    <ligand>
        <name>Mg(2+)</name>
        <dbReference type="ChEBI" id="CHEBI:18420"/>
    </ligand>
</feature>
<evidence type="ECO:0000256" key="5">
    <source>
        <dbReference type="ARBA" id="ARBA00014422"/>
    </source>
</evidence>
<keyword evidence="8 11" id="KW-0460">Magnesium</keyword>
<dbReference type="GO" id="GO:0004737">
    <property type="term" value="F:pyruvate decarboxylase activity"/>
    <property type="evidence" value="ECO:0007669"/>
    <property type="project" value="UniProtKB-EC"/>
</dbReference>
<comment type="cofactor">
    <cofactor evidence="2">
        <name>thiamine diphosphate</name>
        <dbReference type="ChEBI" id="CHEBI:58937"/>
    </cofactor>
</comment>
<evidence type="ECO:0000256" key="9">
    <source>
        <dbReference type="ARBA" id="ARBA00023052"/>
    </source>
</evidence>
<gene>
    <name evidence="16" type="ORF">NKR23_g8661</name>
</gene>
<evidence type="ECO:0000256" key="1">
    <source>
        <dbReference type="ARBA" id="ARBA00001041"/>
    </source>
</evidence>
<evidence type="ECO:0000256" key="7">
    <source>
        <dbReference type="ARBA" id="ARBA00022793"/>
    </source>
</evidence>
<dbReference type="PANTHER" id="PTHR43452:SF30">
    <property type="entry name" value="PYRUVATE DECARBOXYLASE ISOZYME 1-RELATED"/>
    <property type="match status" value="1"/>
</dbReference>
<dbReference type="Proteomes" id="UP001174694">
    <property type="component" value="Unassembled WGS sequence"/>
</dbReference>
<evidence type="ECO:0000256" key="4">
    <source>
        <dbReference type="ARBA" id="ARBA00013202"/>
    </source>
</evidence>
<keyword evidence="10" id="KW-0456">Lyase</keyword>
<dbReference type="InterPro" id="IPR029061">
    <property type="entry name" value="THDP-binding"/>
</dbReference>
<dbReference type="Gene3D" id="3.40.50.1220">
    <property type="entry name" value="TPP-binding domain"/>
    <property type="match status" value="1"/>
</dbReference>
<evidence type="ECO:0000256" key="10">
    <source>
        <dbReference type="ARBA" id="ARBA00023239"/>
    </source>
</evidence>
<reference evidence="16" key="1">
    <citation type="submission" date="2022-07" db="EMBL/GenBank/DDBJ databases">
        <title>Fungi with potential for degradation of polypropylene.</title>
        <authorList>
            <person name="Gostincar C."/>
        </authorList>
    </citation>
    <scope>NUCLEOTIDE SEQUENCE</scope>
    <source>
        <strain evidence="16">EXF-13308</strain>
    </source>
</reference>
<dbReference type="GO" id="GO:0005829">
    <property type="term" value="C:cytosol"/>
    <property type="evidence" value="ECO:0007669"/>
    <property type="project" value="TreeGrafter"/>
</dbReference>
<evidence type="ECO:0000313" key="17">
    <source>
        <dbReference type="Proteomes" id="UP001174694"/>
    </source>
</evidence>
<dbReference type="InterPro" id="IPR047214">
    <property type="entry name" value="TPP_PDC_IPDC"/>
</dbReference>
<dbReference type="AlphaFoldDB" id="A0AA38R8P3"/>
<dbReference type="InterPro" id="IPR047213">
    <property type="entry name" value="TPP_PYR_PDC_IPDC-like"/>
</dbReference>
<evidence type="ECO:0000256" key="2">
    <source>
        <dbReference type="ARBA" id="ARBA00001964"/>
    </source>
</evidence>
<dbReference type="PIRSF" id="PIRSF036565">
    <property type="entry name" value="Pyruvt_ip_decrb"/>
    <property type="match status" value="1"/>
</dbReference>
<dbReference type="PANTHER" id="PTHR43452">
    <property type="entry name" value="PYRUVATE DECARBOXYLASE"/>
    <property type="match status" value="1"/>
</dbReference>
<evidence type="ECO:0000259" key="14">
    <source>
        <dbReference type="Pfam" id="PF02775"/>
    </source>
</evidence>
<dbReference type="InterPro" id="IPR012000">
    <property type="entry name" value="Thiamin_PyroP_enz_cen_dom"/>
</dbReference>
<dbReference type="InterPro" id="IPR011766">
    <property type="entry name" value="TPP_enzyme_TPP-bd"/>
</dbReference>
<comment type="cofactor">
    <cofactor evidence="11">
        <name>Mg(2+)</name>
        <dbReference type="ChEBI" id="CHEBI:18420"/>
    </cofactor>
    <text evidence="11">Binds 1 Mg(2+) per subunit.</text>
</comment>
<feature type="binding site" evidence="11">
    <location>
        <position position="468"/>
    </location>
    <ligand>
        <name>Mg(2+)</name>
        <dbReference type="ChEBI" id="CHEBI:18420"/>
    </ligand>
</feature>
<dbReference type="SUPFAM" id="SSF52518">
    <property type="entry name" value="Thiamin diphosphate-binding fold (THDP-binding)"/>
    <property type="match status" value="2"/>
</dbReference>
<keyword evidence="6 11" id="KW-0479">Metal-binding</keyword>
<feature type="domain" description="Thiamine pyrophosphate enzyme central" evidence="13">
    <location>
        <begin position="205"/>
        <end position="317"/>
    </location>
</feature>
<dbReference type="GO" id="GO:0000287">
    <property type="term" value="F:magnesium ion binding"/>
    <property type="evidence" value="ECO:0007669"/>
    <property type="project" value="InterPro"/>
</dbReference>
<dbReference type="CDD" id="cd02005">
    <property type="entry name" value="TPP_PDC_IPDC"/>
    <property type="match status" value="1"/>
</dbReference>
<dbReference type="CDD" id="cd07038">
    <property type="entry name" value="TPP_PYR_PDC_IPDC_like"/>
    <property type="match status" value="1"/>
</dbReference>
<dbReference type="Gene3D" id="3.40.50.970">
    <property type="match status" value="2"/>
</dbReference>
<dbReference type="GO" id="GO:0030976">
    <property type="term" value="F:thiamine pyrophosphate binding"/>
    <property type="evidence" value="ECO:0007669"/>
    <property type="project" value="InterPro"/>
</dbReference>
<feature type="domain" description="Thiamine pyrophosphate enzyme N-terminal TPP-binding" evidence="15">
    <location>
        <begin position="6"/>
        <end position="110"/>
    </location>
</feature>
<evidence type="ECO:0000259" key="15">
    <source>
        <dbReference type="Pfam" id="PF02776"/>
    </source>
</evidence>
<comment type="similarity">
    <text evidence="3 12">Belongs to the TPP enzyme family.</text>
</comment>
<protein>
    <recommendedName>
        <fullName evidence="5">Pyruvate decarboxylase</fullName>
        <ecNumber evidence="4">4.1.1.1</ecNumber>
    </recommendedName>
</protein>
<name>A0AA38R8P3_9PEZI</name>
<evidence type="ECO:0000313" key="16">
    <source>
        <dbReference type="EMBL" id="KAJ9138177.1"/>
    </source>
</evidence>
<dbReference type="EMBL" id="JANBVO010000031">
    <property type="protein sequence ID" value="KAJ9138177.1"/>
    <property type="molecule type" value="Genomic_DNA"/>
</dbReference>
<dbReference type="FunFam" id="3.40.50.970:FF:000019">
    <property type="entry name" value="Pyruvate decarboxylase isozyme"/>
    <property type="match status" value="1"/>
</dbReference>
<dbReference type="FunFam" id="3.40.50.970:FF:000024">
    <property type="entry name" value="Pyruvate decarboxylase isozyme"/>
    <property type="match status" value="1"/>
</dbReference>
<feature type="domain" description="Thiamine pyrophosphate enzyme TPP-binding" evidence="14">
    <location>
        <begin position="399"/>
        <end position="475"/>
    </location>
</feature>
<accession>A0AA38R8P3</accession>
<dbReference type="EC" id="4.1.1.1" evidence="4"/>
<dbReference type="Pfam" id="PF02776">
    <property type="entry name" value="TPP_enzyme_N"/>
    <property type="match status" value="1"/>
</dbReference>
<dbReference type="SUPFAM" id="SSF52467">
    <property type="entry name" value="DHS-like NAD/FAD-binding domain"/>
    <property type="match status" value="1"/>
</dbReference>
<dbReference type="GO" id="GO:0005634">
    <property type="term" value="C:nucleus"/>
    <property type="evidence" value="ECO:0007669"/>
    <property type="project" value="TreeGrafter"/>
</dbReference>
<evidence type="ECO:0000256" key="12">
    <source>
        <dbReference type="RuleBase" id="RU362132"/>
    </source>
</evidence>
<sequence>MGELLVGEYLLKRIQELGVKSIFGVPGDYELAFLDLILQAGIDWKGTPNELVGAYAADGYARINGVGVLVTTFGPGETSALCGIAGAYTEFVPVIHIVGYPSVKAQREHAILHHTLGEGKFNNYHEMSKQISCATTVLEDTATAASEIDRVLNALLLHGQPVYIGIPTDITFEKTRDTGLLVPLSKMLDPNNQGLESKILGDIGSRLENAKSPVIVVDGGATRHGVLSEVSDLITVTGFPVFTTPMGKGTVDEKCAQYGGTYVGVGSRDDVKDVVESSDLVLWIGMYPSDMNTGEFTVRVSKGDIVNFERFYTMIGGQKYPLKMKHLLRKLVDSLKSESVLPRQTKLACVPYGQEPEKPDGVITQSWLWPRLGKFLLEDDLVVVETGTAQSGFNASPLPSHITTWTQEIFGSIGYATGAMVGATVAFKEKGGRRSILITGDGSLQLTAQAIADLLRHGTNPIIFVLNNDGYTVERLIHGVEAPYNSIPPWKYTGLLDVFGPQTKSESYLVRSANELDSLLDNPSFGEPTCTKLVEIVLDKLDAPEATRKIGKAIEQFNKSA</sequence>
<dbReference type="Pfam" id="PF02775">
    <property type="entry name" value="TPP_enzyme_C"/>
    <property type="match status" value="1"/>
</dbReference>
<organism evidence="16 17">
    <name type="scientific">Pleurostoma richardsiae</name>
    <dbReference type="NCBI Taxonomy" id="41990"/>
    <lineage>
        <taxon>Eukaryota</taxon>
        <taxon>Fungi</taxon>
        <taxon>Dikarya</taxon>
        <taxon>Ascomycota</taxon>
        <taxon>Pezizomycotina</taxon>
        <taxon>Sordariomycetes</taxon>
        <taxon>Sordariomycetidae</taxon>
        <taxon>Calosphaeriales</taxon>
        <taxon>Pleurostomataceae</taxon>
        <taxon>Pleurostoma</taxon>
    </lineage>
</organism>